<sequence>MAIVVWRHGFTRLEDGRSAGPGGGDATTILASMAHYRLAVRARPNCDLDQWIVPYSTRAGRLRIRLRTSLSVDCPCQRNPWLDARRGAPHE</sequence>
<name>W9VW85_9GAMM</name>
<organism evidence="1 2">
    <name type="scientific">Imhoffiella purpurea</name>
    <dbReference type="NCBI Taxonomy" id="1249627"/>
    <lineage>
        <taxon>Bacteria</taxon>
        <taxon>Pseudomonadati</taxon>
        <taxon>Pseudomonadota</taxon>
        <taxon>Gammaproteobacteria</taxon>
        <taxon>Chromatiales</taxon>
        <taxon>Chromatiaceae</taxon>
        <taxon>Imhoffiella</taxon>
    </lineage>
</organism>
<gene>
    <name evidence="1" type="ORF">D779_2244</name>
</gene>
<dbReference type="AlphaFoldDB" id="W9VW85"/>
<protein>
    <submittedName>
        <fullName evidence="1">Uncharacterized protein</fullName>
    </submittedName>
</protein>
<evidence type="ECO:0000313" key="2">
    <source>
        <dbReference type="Proteomes" id="UP000019460"/>
    </source>
</evidence>
<dbReference type="STRING" id="1249627.D779_2244"/>
<keyword evidence="2" id="KW-1185">Reference proteome</keyword>
<dbReference type="Proteomes" id="UP000019460">
    <property type="component" value="Unassembled WGS sequence"/>
</dbReference>
<proteinExistence type="predicted"/>
<dbReference type="EMBL" id="AONC01000037">
    <property type="protein sequence ID" value="EXJ14715.1"/>
    <property type="molecule type" value="Genomic_DNA"/>
</dbReference>
<reference evidence="1 2" key="1">
    <citation type="submission" date="2012-11" db="EMBL/GenBank/DDBJ databases">
        <title>Genome assembly of Thiorhodococcus sp. AK35.</title>
        <authorList>
            <person name="Nupur N."/>
            <person name="Khatri I."/>
            <person name="Subramanian S."/>
            <person name="Pinnaka A."/>
        </authorList>
    </citation>
    <scope>NUCLEOTIDE SEQUENCE [LARGE SCALE GENOMIC DNA]</scope>
    <source>
        <strain evidence="1 2">AK35</strain>
    </source>
</reference>
<comment type="caution">
    <text evidence="1">The sequence shown here is derived from an EMBL/GenBank/DDBJ whole genome shotgun (WGS) entry which is preliminary data.</text>
</comment>
<evidence type="ECO:0000313" key="1">
    <source>
        <dbReference type="EMBL" id="EXJ14715.1"/>
    </source>
</evidence>
<accession>W9VW85</accession>